<sequence length="180" mass="20595">MKWSTIQLQKFRGKSFDIDESVDITKDLMEMDSEIRGASLFQVTGNGNVSRDRVTFDLHIEGKLVLPCARTLADVDYPIDLKSTETFLLEPSEYEGAEDEEVHIAENEVIDLIPVMKELILLDIPMQVFSEEAKKAELPHTENWQVLTEDQYLEMGQQAEKKVDPRLAGLAKFFEQDSEK</sequence>
<dbReference type="Proteomes" id="UP000391919">
    <property type="component" value="Unassembled WGS sequence"/>
</dbReference>
<proteinExistence type="predicted"/>
<evidence type="ECO:0000313" key="2">
    <source>
        <dbReference type="Proteomes" id="UP000391919"/>
    </source>
</evidence>
<dbReference type="RefSeq" id="WP_151681378.1">
    <property type="nucleotide sequence ID" value="NZ_BKZP01000034.1"/>
</dbReference>
<name>A0A5J4J804_9BACI</name>
<dbReference type="InterPro" id="IPR003772">
    <property type="entry name" value="YceD"/>
</dbReference>
<gene>
    <name evidence="1" type="ORF">BpJC7_23250</name>
</gene>
<dbReference type="EMBL" id="BKZQ01000033">
    <property type="protein sequence ID" value="GER71022.1"/>
    <property type="molecule type" value="Genomic_DNA"/>
</dbReference>
<dbReference type="AlphaFoldDB" id="A0A5J4J804"/>
<evidence type="ECO:0008006" key="3">
    <source>
        <dbReference type="Google" id="ProtNLM"/>
    </source>
</evidence>
<dbReference type="Pfam" id="PF02620">
    <property type="entry name" value="YceD"/>
    <property type="match status" value="1"/>
</dbReference>
<protein>
    <recommendedName>
        <fullName evidence="3">DUF177 domain-containing protein</fullName>
    </recommendedName>
</protein>
<reference evidence="1 2" key="1">
    <citation type="submission" date="2019-09" db="EMBL/GenBank/DDBJ databases">
        <title>Draft genome sequence of Bacillus sp. JC-7.</title>
        <authorList>
            <person name="Tanaka N."/>
            <person name="Shiwa Y."/>
            <person name="Fujita N."/>
            <person name="Tanasupawat S."/>
        </authorList>
    </citation>
    <scope>NUCLEOTIDE SEQUENCE [LARGE SCALE GENOMIC DNA]</scope>
    <source>
        <strain evidence="1 2">JC-7</strain>
    </source>
</reference>
<comment type="caution">
    <text evidence="1">The sequence shown here is derived from an EMBL/GenBank/DDBJ whole genome shotgun (WGS) entry which is preliminary data.</text>
</comment>
<keyword evidence="2" id="KW-1185">Reference proteome</keyword>
<accession>A0A5J4J804</accession>
<organism evidence="1 2">
    <name type="scientific">Weizmannia acidilactici</name>
    <dbReference type="NCBI Taxonomy" id="2607726"/>
    <lineage>
        <taxon>Bacteria</taxon>
        <taxon>Bacillati</taxon>
        <taxon>Bacillota</taxon>
        <taxon>Bacilli</taxon>
        <taxon>Bacillales</taxon>
        <taxon>Bacillaceae</taxon>
        <taxon>Heyndrickxia</taxon>
    </lineage>
</organism>
<evidence type="ECO:0000313" key="1">
    <source>
        <dbReference type="EMBL" id="GER71022.1"/>
    </source>
</evidence>